<sequence length="513" mass="56773">MNRSTTFAGVVLAVILAYPATSWFLGKQVEDTCNAQLHEQLSAVPYIKLVRNEYNRRIFDATQTVTLELPAALFTMQLPAGSGQTTTDPNNAPKDSEPAGESQENTGAGSEKFIQLTINTDIKHGPFPGFKALGAASAESRISFDPQTQKMVDAAFTGKSPLMASTFFGFTGGGYSVAHIAAFHYSAPKENGHGEYVFSGDEIAWRVDFSRGLKHYSMTGKAPKIELIDDAKLVINGMTFSSDQKRVFDDDPLLYSGKQRFTMEHIEAGMPEEKALPIQIKNFVAEGEISAPGNSAPNQFLDMIAKMGIEEFKFGEQNYGPAHYDFSARHLNPRKLSALYRNTLEVYKYLPPNGDTPSFNALNVFQPILASLQDLTLDNAEFAVDRLSFNTPYGETRLSAKIKLNDAVKEDWYNPLMLIGKLDLMADLNVPELLLNELLASKLPSGDKSSAHQEDKAQRALARQQAIQKQVARFIEQGYIKRADGMLKSRIEFHSGKLLCNDKLFNPFQGLAR</sequence>
<dbReference type="InterPro" id="IPR010352">
    <property type="entry name" value="DUF945"/>
</dbReference>
<evidence type="ECO:0000256" key="1">
    <source>
        <dbReference type="SAM" id="MobiDB-lite"/>
    </source>
</evidence>
<accession>A0ABV4UEX5</accession>
<keyword evidence="3" id="KW-1185">Reference proteome</keyword>
<protein>
    <submittedName>
        <fullName evidence="2">YdgA family protein</fullName>
    </submittedName>
</protein>
<evidence type="ECO:0000313" key="2">
    <source>
        <dbReference type="EMBL" id="MFA9949605.1"/>
    </source>
</evidence>
<evidence type="ECO:0000313" key="3">
    <source>
        <dbReference type="Proteomes" id="UP001574673"/>
    </source>
</evidence>
<feature type="region of interest" description="Disordered" evidence="1">
    <location>
        <begin position="79"/>
        <end position="108"/>
    </location>
</feature>
<comment type="caution">
    <text evidence="2">The sequence shown here is derived from an EMBL/GenBank/DDBJ whole genome shotgun (WGS) entry which is preliminary data.</text>
</comment>
<name>A0ABV4UEX5_9RHOO</name>
<gene>
    <name evidence="2" type="ORF">ABCS64_04555</name>
</gene>
<organism evidence="2 3">
    <name type="scientific">Dentiradicibacter hellwigii</name>
    <dbReference type="NCBI Taxonomy" id="3149053"/>
    <lineage>
        <taxon>Bacteria</taxon>
        <taxon>Pseudomonadati</taxon>
        <taxon>Pseudomonadota</taxon>
        <taxon>Betaproteobacteria</taxon>
        <taxon>Rhodocyclales</taxon>
        <taxon>Rhodocyclaceae</taxon>
        <taxon>Dentiradicibacter</taxon>
    </lineage>
</organism>
<dbReference type="Proteomes" id="UP001574673">
    <property type="component" value="Unassembled WGS sequence"/>
</dbReference>
<reference evidence="3" key="1">
    <citation type="submission" date="2024-06" db="EMBL/GenBank/DDBJ databases">
        <title>Radixoralia hellwigii gen. nov., sp nov., isolated from a root canal in the human oral cavity.</title>
        <authorList>
            <person name="Bartsch S."/>
            <person name="Wittmer A."/>
            <person name="Schulz A.-K."/>
            <person name="Neumann-Schaal M."/>
            <person name="Wolf J."/>
            <person name="Gronow S."/>
            <person name="Tennert C."/>
            <person name="Haecker G."/>
            <person name="Cieplik F."/>
            <person name="Al-Ahmad A."/>
        </authorList>
    </citation>
    <scope>NUCLEOTIDE SEQUENCE [LARGE SCALE GENOMIC DNA]</scope>
    <source>
        <strain evidence="3">Wk13</strain>
    </source>
</reference>
<dbReference type="Pfam" id="PF06097">
    <property type="entry name" value="DUF945"/>
    <property type="match status" value="1"/>
</dbReference>
<dbReference type="RefSeq" id="WP_418890721.1">
    <property type="nucleotide sequence ID" value="NZ_JBEUWX010000002.1"/>
</dbReference>
<proteinExistence type="predicted"/>
<dbReference type="EMBL" id="JBEUWX010000002">
    <property type="protein sequence ID" value="MFA9949605.1"/>
    <property type="molecule type" value="Genomic_DNA"/>
</dbReference>